<evidence type="ECO:0000313" key="5">
    <source>
        <dbReference type="Proteomes" id="UP000240739"/>
    </source>
</evidence>
<dbReference type="GO" id="GO:0005886">
    <property type="term" value="C:plasma membrane"/>
    <property type="evidence" value="ECO:0007669"/>
    <property type="project" value="TreeGrafter"/>
</dbReference>
<dbReference type="Gene3D" id="3.40.50.2300">
    <property type="match status" value="2"/>
</dbReference>
<feature type="domain" description="Response regulatory" evidence="2">
    <location>
        <begin position="3"/>
        <end position="118"/>
    </location>
</feature>
<dbReference type="SMART" id="SM00448">
    <property type="entry name" value="REC"/>
    <property type="match status" value="2"/>
</dbReference>
<dbReference type="GO" id="GO:0052621">
    <property type="term" value="F:diguanylate cyclase activity"/>
    <property type="evidence" value="ECO:0007669"/>
    <property type="project" value="TreeGrafter"/>
</dbReference>
<feature type="domain" description="Response regulatory" evidence="2">
    <location>
        <begin position="127"/>
        <end position="243"/>
    </location>
</feature>
<dbReference type="Pfam" id="PF00990">
    <property type="entry name" value="GGDEF"/>
    <property type="match status" value="1"/>
</dbReference>
<reference evidence="4 5" key="1">
    <citation type="submission" date="2018-03" db="EMBL/GenBank/DDBJ databases">
        <title>Aquarubrobacter algicola gen. nov., sp. nov., a novel actinobacterium isolated from shallow eutrophic lake during the end of cyanobacterial harmful algal blooms.</title>
        <authorList>
            <person name="Chun S.J."/>
        </authorList>
    </citation>
    <scope>NUCLEOTIDE SEQUENCE [LARGE SCALE GENOMIC DNA]</scope>
    <source>
        <strain evidence="4 5">Seoho-28</strain>
    </source>
</reference>
<name>A0A2T4UJD4_9ACTN</name>
<dbReference type="InterPro" id="IPR000160">
    <property type="entry name" value="GGDEF_dom"/>
</dbReference>
<dbReference type="EMBL" id="PYYB01000001">
    <property type="protein sequence ID" value="PTL59354.1"/>
    <property type="molecule type" value="Genomic_DNA"/>
</dbReference>
<evidence type="ECO:0000259" key="3">
    <source>
        <dbReference type="PROSITE" id="PS50887"/>
    </source>
</evidence>
<dbReference type="GO" id="GO:0000160">
    <property type="term" value="P:phosphorelay signal transduction system"/>
    <property type="evidence" value="ECO:0007669"/>
    <property type="project" value="InterPro"/>
</dbReference>
<dbReference type="InterPro" id="IPR011006">
    <property type="entry name" value="CheY-like_superfamily"/>
</dbReference>
<dbReference type="Proteomes" id="UP000240739">
    <property type="component" value="Unassembled WGS sequence"/>
</dbReference>
<dbReference type="GO" id="GO:0043709">
    <property type="term" value="P:cell adhesion involved in single-species biofilm formation"/>
    <property type="evidence" value="ECO:0007669"/>
    <property type="project" value="TreeGrafter"/>
</dbReference>
<dbReference type="InterPro" id="IPR001789">
    <property type="entry name" value="Sig_transdc_resp-reg_receiver"/>
</dbReference>
<comment type="caution">
    <text evidence="1">Lacks conserved residue(s) required for the propagation of feature annotation.</text>
</comment>
<dbReference type="InterPro" id="IPR029787">
    <property type="entry name" value="Nucleotide_cyclase"/>
</dbReference>
<dbReference type="FunFam" id="3.30.70.270:FF:000001">
    <property type="entry name" value="Diguanylate cyclase domain protein"/>
    <property type="match status" value="1"/>
</dbReference>
<evidence type="ECO:0000259" key="2">
    <source>
        <dbReference type="PROSITE" id="PS50110"/>
    </source>
</evidence>
<comment type="caution">
    <text evidence="4">The sequence shown here is derived from an EMBL/GenBank/DDBJ whole genome shotgun (WGS) entry which is preliminary data.</text>
</comment>
<dbReference type="SUPFAM" id="SSF52172">
    <property type="entry name" value="CheY-like"/>
    <property type="match status" value="2"/>
</dbReference>
<sequence length="456" mass="48150">MGAVLVVEPSRLLQSVHGSELRAAGHEVVAVADVVAALTALRDRRFDAVVSAVDLPAPGGYGLLRAVRADRDLAALVFAFVTTHEPAIVRAATGRDWVDAIVPKGQPGALAGALRAADRGGRAAGGRVLVVDDSPLARRLVADALADAGMEVEIAGRADEAIDLAIRAAPDVVVLDIDLPQADGFTLLERLRDRPATAELPVVFLTSMDGIGHLERAFVDGADDFVRKAQDPRELVARLRRILDRRWATRRAARREIELTQDANVDALTALATRGHAEHLLAATAGECRSRGREMALALLDVDHFKTVNDHHGHEAGDAVLRALGERLLGALGGGDFAARWGGEELLLAFPGASLTDAAARVDRLREEVARAPVPTLAGPVDVTFSAGVAAVHDDTAAAIGAADRALYRAKRAGRDRVLVAPAPAASNREFPRMEPNDSLFGAGRVRLREAGRAGS</sequence>
<feature type="modified residue" description="4-aspartylphosphate" evidence="1">
    <location>
        <position position="176"/>
    </location>
</feature>
<gene>
    <name evidence="4" type="ORF">C7Y72_06650</name>
</gene>
<dbReference type="AlphaFoldDB" id="A0A2T4UJD4"/>
<feature type="domain" description="GGDEF" evidence="3">
    <location>
        <begin position="293"/>
        <end position="423"/>
    </location>
</feature>
<dbReference type="CDD" id="cd01949">
    <property type="entry name" value="GGDEF"/>
    <property type="match status" value="1"/>
</dbReference>
<dbReference type="PANTHER" id="PTHR45138:SF9">
    <property type="entry name" value="DIGUANYLATE CYCLASE DGCM-RELATED"/>
    <property type="match status" value="1"/>
</dbReference>
<keyword evidence="5" id="KW-1185">Reference proteome</keyword>
<dbReference type="SUPFAM" id="SSF55073">
    <property type="entry name" value="Nucleotide cyclase"/>
    <property type="match status" value="1"/>
</dbReference>
<dbReference type="PROSITE" id="PS50887">
    <property type="entry name" value="GGDEF"/>
    <property type="match status" value="1"/>
</dbReference>
<dbReference type="PROSITE" id="PS50110">
    <property type="entry name" value="RESPONSE_REGULATORY"/>
    <property type="match status" value="2"/>
</dbReference>
<dbReference type="SMART" id="SM00267">
    <property type="entry name" value="GGDEF"/>
    <property type="match status" value="1"/>
</dbReference>
<dbReference type="Gene3D" id="3.30.70.270">
    <property type="match status" value="1"/>
</dbReference>
<organism evidence="4 5">
    <name type="scientific">Paraconexibacter algicola</name>
    <dbReference type="NCBI Taxonomy" id="2133960"/>
    <lineage>
        <taxon>Bacteria</taxon>
        <taxon>Bacillati</taxon>
        <taxon>Actinomycetota</taxon>
        <taxon>Thermoleophilia</taxon>
        <taxon>Solirubrobacterales</taxon>
        <taxon>Paraconexibacteraceae</taxon>
        <taxon>Paraconexibacter</taxon>
    </lineage>
</organism>
<dbReference type="InterPro" id="IPR050469">
    <property type="entry name" value="Diguanylate_Cyclase"/>
</dbReference>
<protein>
    <recommendedName>
        <fullName evidence="6">Diguanylate cyclase</fullName>
    </recommendedName>
</protein>
<dbReference type="Pfam" id="PF00072">
    <property type="entry name" value="Response_reg"/>
    <property type="match status" value="1"/>
</dbReference>
<evidence type="ECO:0000313" key="4">
    <source>
        <dbReference type="EMBL" id="PTL59354.1"/>
    </source>
</evidence>
<accession>A0A2T4UJD4</accession>
<dbReference type="GO" id="GO:1902201">
    <property type="term" value="P:negative regulation of bacterial-type flagellum-dependent cell motility"/>
    <property type="evidence" value="ECO:0007669"/>
    <property type="project" value="TreeGrafter"/>
</dbReference>
<dbReference type="CDD" id="cd00156">
    <property type="entry name" value="REC"/>
    <property type="match status" value="1"/>
</dbReference>
<evidence type="ECO:0008006" key="6">
    <source>
        <dbReference type="Google" id="ProtNLM"/>
    </source>
</evidence>
<dbReference type="InterPro" id="IPR043128">
    <property type="entry name" value="Rev_trsase/Diguanyl_cyclase"/>
</dbReference>
<evidence type="ECO:0000256" key="1">
    <source>
        <dbReference type="PROSITE-ProRule" id="PRU00169"/>
    </source>
</evidence>
<keyword evidence="1" id="KW-0597">Phosphoprotein</keyword>
<dbReference type="PANTHER" id="PTHR45138">
    <property type="entry name" value="REGULATORY COMPONENTS OF SENSORY TRANSDUCTION SYSTEM"/>
    <property type="match status" value="1"/>
</dbReference>
<dbReference type="NCBIfam" id="TIGR00254">
    <property type="entry name" value="GGDEF"/>
    <property type="match status" value="1"/>
</dbReference>
<proteinExistence type="predicted"/>